<gene>
    <name evidence="1" type="ORF">MML48_1g04188</name>
</gene>
<organism evidence="1 2">
    <name type="scientific">Holotrichia oblita</name>
    <name type="common">Chafer beetle</name>
    <dbReference type="NCBI Taxonomy" id="644536"/>
    <lineage>
        <taxon>Eukaryota</taxon>
        <taxon>Metazoa</taxon>
        <taxon>Ecdysozoa</taxon>
        <taxon>Arthropoda</taxon>
        <taxon>Hexapoda</taxon>
        <taxon>Insecta</taxon>
        <taxon>Pterygota</taxon>
        <taxon>Neoptera</taxon>
        <taxon>Endopterygota</taxon>
        <taxon>Coleoptera</taxon>
        <taxon>Polyphaga</taxon>
        <taxon>Scarabaeiformia</taxon>
        <taxon>Scarabaeidae</taxon>
        <taxon>Melolonthinae</taxon>
        <taxon>Holotrichia</taxon>
    </lineage>
</organism>
<protein>
    <submittedName>
        <fullName evidence="1">Uncharacterized protein</fullName>
    </submittedName>
</protein>
<reference evidence="1" key="1">
    <citation type="submission" date="2022-04" db="EMBL/GenBank/DDBJ databases">
        <title>Chromosome-scale genome assembly of Holotrichia oblita Faldermann.</title>
        <authorList>
            <person name="Rongchong L."/>
        </authorList>
    </citation>
    <scope>NUCLEOTIDE SEQUENCE</scope>
    <source>
        <strain evidence="1">81SQS9</strain>
    </source>
</reference>
<proteinExistence type="predicted"/>
<name>A0ACB9TW05_HOLOL</name>
<accession>A0ACB9TW05</accession>
<dbReference type="Proteomes" id="UP001056778">
    <property type="component" value="Chromosome 1"/>
</dbReference>
<sequence length="106" mass="12495">MNKQSRKYVIWCAEGYMGPRCEYKDLDRSYLLYIHYKRKSKQSRASTDCVDSPSITLICRPTFGTRWRNPPQVDLPIPHDRGDSKQNKIELHQVTTITQCTNNRDM</sequence>
<dbReference type="EMBL" id="CM043015">
    <property type="protein sequence ID" value="KAI4471000.1"/>
    <property type="molecule type" value="Genomic_DNA"/>
</dbReference>
<evidence type="ECO:0000313" key="1">
    <source>
        <dbReference type="EMBL" id="KAI4471000.1"/>
    </source>
</evidence>
<comment type="caution">
    <text evidence="1">The sequence shown here is derived from an EMBL/GenBank/DDBJ whole genome shotgun (WGS) entry which is preliminary data.</text>
</comment>
<keyword evidence="2" id="KW-1185">Reference proteome</keyword>
<evidence type="ECO:0000313" key="2">
    <source>
        <dbReference type="Proteomes" id="UP001056778"/>
    </source>
</evidence>